<name>K1MKJ5_9LACO</name>
<dbReference type="Proteomes" id="UP000004722">
    <property type="component" value="Unassembled WGS sequence"/>
</dbReference>
<dbReference type="HOGENOM" id="CLU_153815_0_0_9"/>
<organism evidence="1 2">
    <name type="scientific">Lactobacillus crispatus FB077-07</name>
    <dbReference type="NCBI Taxonomy" id="883092"/>
    <lineage>
        <taxon>Bacteria</taxon>
        <taxon>Bacillati</taxon>
        <taxon>Bacillota</taxon>
        <taxon>Bacilli</taxon>
        <taxon>Lactobacillales</taxon>
        <taxon>Lactobacillaceae</taxon>
        <taxon>Lactobacillus</taxon>
    </lineage>
</organism>
<dbReference type="PATRIC" id="fig|883092.3.peg.1686"/>
<evidence type="ECO:0000313" key="2">
    <source>
        <dbReference type="Proteomes" id="UP000004722"/>
    </source>
</evidence>
<sequence>MLDHMIFDRLKWFNISDNTDSVTANGKNWEAIPKQVVLPQGAKIATFSGDGSASAPDAIIMLNSDTTANVIGKITDCYAVTGVFNGTGQSTENNATLNLSFDEEYIFDDHRYEVNFVSFGLIRESDVKSTKWGGKNLLHTVASMVERAFSSIRKGAKTC</sequence>
<dbReference type="RefSeq" id="WP_005729633.1">
    <property type="nucleotide sequence ID" value="NZ_JH932273.1"/>
</dbReference>
<evidence type="ECO:0000313" key="1">
    <source>
        <dbReference type="EMBL" id="EKB64777.1"/>
    </source>
</evidence>
<comment type="caution">
    <text evidence="1">The sequence shown here is derived from an EMBL/GenBank/DDBJ whole genome shotgun (WGS) entry which is preliminary data.</text>
</comment>
<protein>
    <submittedName>
        <fullName evidence="1">Uncharacterized protein</fullName>
    </submittedName>
</protein>
<reference evidence="1 2" key="1">
    <citation type="submission" date="2012-07" db="EMBL/GenBank/DDBJ databases">
        <title>The Genome Sequence of Lactobacillus crispatus FB077-07.</title>
        <authorList>
            <consortium name="The Broad Institute Genome Sequencing Platform"/>
            <person name="Earl A."/>
            <person name="Ward D."/>
            <person name="Feldgarden M."/>
            <person name="Gevers D."/>
            <person name="Saerens B."/>
            <person name="Vaneechoutte M."/>
            <person name="Walker B."/>
            <person name="Young S.K."/>
            <person name="Zeng Q."/>
            <person name="Gargeya S."/>
            <person name="Fitzgerald M."/>
            <person name="Haas B."/>
            <person name="Abouelleil A."/>
            <person name="Alvarado L."/>
            <person name="Arachchi H.M."/>
            <person name="Berlin A.M."/>
            <person name="Chapman S.B."/>
            <person name="Goldberg J."/>
            <person name="Griggs A."/>
            <person name="Gujja S."/>
            <person name="Hansen M."/>
            <person name="Howarth C."/>
            <person name="Imamovic A."/>
            <person name="Larimer J."/>
            <person name="McCowen C."/>
            <person name="Montmayeur A."/>
            <person name="Murphy C."/>
            <person name="Neiman D."/>
            <person name="Pearson M."/>
            <person name="Priest M."/>
            <person name="Roberts A."/>
            <person name="Saif S."/>
            <person name="Shea T."/>
            <person name="Sisk P."/>
            <person name="Sykes S."/>
            <person name="Wortman J."/>
            <person name="Nusbaum C."/>
            <person name="Birren B."/>
        </authorList>
    </citation>
    <scope>NUCLEOTIDE SEQUENCE [LARGE SCALE GENOMIC DNA]</scope>
    <source>
        <strain evidence="1 2">FB077-07</strain>
    </source>
</reference>
<accession>K1MKJ5</accession>
<proteinExistence type="predicted"/>
<dbReference type="AlphaFoldDB" id="K1MKJ5"/>
<gene>
    <name evidence="1" type="ORF">HMPREF9249_01692</name>
</gene>
<dbReference type="OrthoDB" id="2334656at2"/>
<dbReference type="EMBL" id="AGZG01000096">
    <property type="protein sequence ID" value="EKB64777.1"/>
    <property type="molecule type" value="Genomic_DNA"/>
</dbReference>